<dbReference type="AlphaFoldDB" id="A0A2P5C0H1"/>
<organism evidence="1 2">
    <name type="scientific">Parasponia andersonii</name>
    <name type="common">Sponia andersonii</name>
    <dbReference type="NCBI Taxonomy" id="3476"/>
    <lineage>
        <taxon>Eukaryota</taxon>
        <taxon>Viridiplantae</taxon>
        <taxon>Streptophyta</taxon>
        <taxon>Embryophyta</taxon>
        <taxon>Tracheophyta</taxon>
        <taxon>Spermatophyta</taxon>
        <taxon>Magnoliopsida</taxon>
        <taxon>eudicotyledons</taxon>
        <taxon>Gunneridae</taxon>
        <taxon>Pentapetalae</taxon>
        <taxon>rosids</taxon>
        <taxon>fabids</taxon>
        <taxon>Rosales</taxon>
        <taxon>Cannabaceae</taxon>
        <taxon>Parasponia</taxon>
    </lineage>
</organism>
<accession>A0A2P5C0H1</accession>
<keyword evidence="2" id="KW-1185">Reference proteome</keyword>
<protein>
    <submittedName>
        <fullName evidence="1">Uncharacterized protein</fullName>
    </submittedName>
</protein>
<name>A0A2P5C0H1_PARAD</name>
<proteinExistence type="predicted"/>
<evidence type="ECO:0000313" key="1">
    <source>
        <dbReference type="EMBL" id="PON54547.1"/>
    </source>
</evidence>
<gene>
    <name evidence="1" type="ORF">PanWU01x14_194160</name>
</gene>
<sequence>IKPDLVHICVGLGRLPQNGIVINVDPVHRGYMWDIEYGPPNEDAKPLIGGDYNVPSPTSGILWEDHEYLSGSP</sequence>
<feature type="non-terminal residue" evidence="1">
    <location>
        <position position="1"/>
    </location>
</feature>
<comment type="caution">
    <text evidence="1">The sequence shown here is derived from an EMBL/GenBank/DDBJ whole genome shotgun (WGS) entry which is preliminary data.</text>
</comment>
<evidence type="ECO:0000313" key="2">
    <source>
        <dbReference type="Proteomes" id="UP000237105"/>
    </source>
</evidence>
<reference evidence="2" key="1">
    <citation type="submission" date="2016-06" db="EMBL/GenBank/DDBJ databases">
        <title>Parallel loss of symbiosis genes in relatives of nitrogen-fixing non-legume Parasponia.</title>
        <authorList>
            <person name="Van Velzen R."/>
            <person name="Holmer R."/>
            <person name="Bu F."/>
            <person name="Rutten L."/>
            <person name="Van Zeijl A."/>
            <person name="Liu W."/>
            <person name="Santuari L."/>
            <person name="Cao Q."/>
            <person name="Sharma T."/>
            <person name="Shen D."/>
            <person name="Roswanjaya Y."/>
            <person name="Wardhani T."/>
            <person name="Kalhor M.S."/>
            <person name="Jansen J."/>
            <person name="Van den Hoogen J."/>
            <person name="Gungor B."/>
            <person name="Hartog M."/>
            <person name="Hontelez J."/>
            <person name="Verver J."/>
            <person name="Yang W.-C."/>
            <person name="Schijlen E."/>
            <person name="Repin R."/>
            <person name="Schilthuizen M."/>
            <person name="Schranz E."/>
            <person name="Heidstra R."/>
            <person name="Miyata K."/>
            <person name="Fedorova E."/>
            <person name="Kohlen W."/>
            <person name="Bisseling T."/>
            <person name="Smit S."/>
            <person name="Geurts R."/>
        </authorList>
    </citation>
    <scope>NUCLEOTIDE SEQUENCE [LARGE SCALE GENOMIC DNA]</scope>
    <source>
        <strain evidence="2">cv. WU1-14</strain>
    </source>
</reference>
<dbReference type="Proteomes" id="UP000237105">
    <property type="component" value="Unassembled WGS sequence"/>
</dbReference>
<dbReference type="EMBL" id="JXTB01000193">
    <property type="protein sequence ID" value="PON54547.1"/>
    <property type="molecule type" value="Genomic_DNA"/>
</dbReference>